<evidence type="ECO:0000313" key="2">
    <source>
        <dbReference type="Proteomes" id="UP001234297"/>
    </source>
</evidence>
<proteinExistence type="predicted"/>
<protein>
    <submittedName>
        <fullName evidence="1">Uncharacterized protein</fullName>
    </submittedName>
</protein>
<gene>
    <name evidence="1" type="ORF">MRB53_018530</name>
</gene>
<dbReference type="EMBL" id="CM056813">
    <property type="protein sequence ID" value="KAJ8641836.1"/>
    <property type="molecule type" value="Genomic_DNA"/>
</dbReference>
<evidence type="ECO:0000313" key="1">
    <source>
        <dbReference type="EMBL" id="KAJ8641836.1"/>
    </source>
</evidence>
<sequence length="398" mass="45042">MADPFTSFLSFFFLPLLVLHFVQLEAYDRTECHPFSCGSVPPIQFPFSNTSTPECGLYQITCANNSIPMIKLEDHGRSYVVKSISYEAKQLVIQDDDLLRRRTHICNSLHSVTVPASPFLSFKVVTPNFTFFNCKRDQYPRLQHPFQLYNFTDCTDSALYYYPNDSLAALTNNCSVFEFPVSESQVDPYRSKRDLLTLLAVGFELGWELTRECEECYEKKGGTCSLNGTNRDFVCLGERGAAKSKRKKLILGTTAGVGIFLLSCFLVFIICLVRKLPSDKFFFWKTKANDTQNVEEFLENYASLIPKRYQYSELKKMTNSFRDNLGQGGYGSVFKGKLNDGRLIAVKVLNNLKGSRGVDFINEVASVGPQPTPLPQIAQWLGINKAMLDQVEADFTIN</sequence>
<accession>A0ACC2M880</accession>
<organism evidence="1 2">
    <name type="scientific">Persea americana</name>
    <name type="common">Avocado</name>
    <dbReference type="NCBI Taxonomy" id="3435"/>
    <lineage>
        <taxon>Eukaryota</taxon>
        <taxon>Viridiplantae</taxon>
        <taxon>Streptophyta</taxon>
        <taxon>Embryophyta</taxon>
        <taxon>Tracheophyta</taxon>
        <taxon>Spermatophyta</taxon>
        <taxon>Magnoliopsida</taxon>
        <taxon>Magnoliidae</taxon>
        <taxon>Laurales</taxon>
        <taxon>Lauraceae</taxon>
        <taxon>Persea</taxon>
    </lineage>
</organism>
<reference evidence="1 2" key="1">
    <citation type="journal article" date="2022" name="Hortic Res">
        <title>A haplotype resolved chromosomal level avocado genome allows analysis of novel avocado genes.</title>
        <authorList>
            <person name="Nath O."/>
            <person name="Fletcher S.J."/>
            <person name="Hayward A."/>
            <person name="Shaw L.M."/>
            <person name="Masouleh A.K."/>
            <person name="Furtado A."/>
            <person name="Henry R.J."/>
            <person name="Mitter N."/>
        </authorList>
    </citation>
    <scope>NUCLEOTIDE SEQUENCE [LARGE SCALE GENOMIC DNA]</scope>
    <source>
        <strain evidence="2">cv. Hass</strain>
    </source>
</reference>
<dbReference type="Proteomes" id="UP001234297">
    <property type="component" value="Chromosome 5"/>
</dbReference>
<keyword evidence="2" id="KW-1185">Reference proteome</keyword>
<name>A0ACC2M880_PERAE</name>
<comment type="caution">
    <text evidence="1">The sequence shown here is derived from an EMBL/GenBank/DDBJ whole genome shotgun (WGS) entry which is preliminary data.</text>
</comment>